<dbReference type="EMBL" id="CAADFY010000136">
    <property type="protein sequence ID" value="VFK58126.1"/>
    <property type="molecule type" value="Genomic_DNA"/>
</dbReference>
<dbReference type="AlphaFoldDB" id="A0A450ZWK6"/>
<evidence type="ECO:0000313" key="2">
    <source>
        <dbReference type="EMBL" id="VFK67124.1"/>
    </source>
</evidence>
<proteinExistence type="predicted"/>
<name>A0A450ZWK6_9GAMM</name>
<organism evidence="1">
    <name type="scientific">Candidatus Kentrum sp. TUN</name>
    <dbReference type="NCBI Taxonomy" id="2126343"/>
    <lineage>
        <taxon>Bacteria</taxon>
        <taxon>Pseudomonadati</taxon>
        <taxon>Pseudomonadota</taxon>
        <taxon>Gammaproteobacteria</taxon>
        <taxon>Candidatus Kentrum</taxon>
    </lineage>
</organism>
<gene>
    <name evidence="2" type="ORF">BECKTUN1418E_GA0071001_11333</name>
    <name evidence="1" type="ORF">BECKTUN1418F_GA0071002_11363</name>
</gene>
<sequence>MLALRAKAERGVETRYTDSPKFLFFRYLKSIKEITDGVLELPPEADEASNWRER</sequence>
<protein>
    <submittedName>
        <fullName evidence="1">Uncharacterized protein</fullName>
    </submittedName>
</protein>
<accession>A0A450ZWK6</accession>
<dbReference type="EMBL" id="CAADFV010000133">
    <property type="protein sequence ID" value="VFK67124.1"/>
    <property type="molecule type" value="Genomic_DNA"/>
</dbReference>
<evidence type="ECO:0000313" key="1">
    <source>
        <dbReference type="EMBL" id="VFK58126.1"/>
    </source>
</evidence>
<reference evidence="1" key="1">
    <citation type="submission" date="2019-02" db="EMBL/GenBank/DDBJ databases">
        <authorList>
            <person name="Gruber-Vodicka R. H."/>
            <person name="Seah K. B. B."/>
        </authorList>
    </citation>
    <scope>NUCLEOTIDE SEQUENCE</scope>
    <source>
        <strain evidence="2">BECK_BY2</strain>
        <strain evidence="1">BECK_BY3</strain>
    </source>
</reference>